<dbReference type="RefSeq" id="WP_166276939.1">
    <property type="nucleotide sequence ID" value="NZ_JAANNP010000001.1"/>
</dbReference>
<keyword evidence="8" id="KW-0676">Redox-active center</keyword>
<evidence type="ECO:0000256" key="4">
    <source>
        <dbReference type="ARBA" id="ARBA00022559"/>
    </source>
</evidence>
<feature type="domain" description="Thioredoxin" evidence="14">
    <location>
        <begin position="12"/>
        <end position="167"/>
    </location>
</feature>
<comment type="subunit">
    <text evidence="2">Monomer.</text>
</comment>
<dbReference type="PANTHER" id="PTHR42801:SF20">
    <property type="entry name" value="ALKYL HYDROPEROXIDE REDUCTASE E"/>
    <property type="match status" value="1"/>
</dbReference>
<evidence type="ECO:0000256" key="5">
    <source>
        <dbReference type="ARBA" id="ARBA00022862"/>
    </source>
</evidence>
<evidence type="ECO:0000256" key="3">
    <source>
        <dbReference type="ARBA" id="ARBA00013017"/>
    </source>
</evidence>
<evidence type="ECO:0000256" key="6">
    <source>
        <dbReference type="ARBA" id="ARBA00023002"/>
    </source>
</evidence>
<comment type="function">
    <text evidence="1">Thiol-specific peroxidase that catalyzes the reduction of hydrogen peroxide and organic hydroperoxides to water and alcohols, respectively. Plays a role in cell protection against oxidative stress by detoxifying peroxides and as sensor of hydrogen peroxide-mediated signaling events.</text>
</comment>
<evidence type="ECO:0000256" key="11">
    <source>
        <dbReference type="ARBA" id="ARBA00041373"/>
    </source>
</evidence>
<dbReference type="InterPro" id="IPR036249">
    <property type="entry name" value="Thioredoxin-like_sf"/>
</dbReference>
<dbReference type="Proteomes" id="UP000800981">
    <property type="component" value="Unassembled WGS sequence"/>
</dbReference>
<evidence type="ECO:0000256" key="7">
    <source>
        <dbReference type="ARBA" id="ARBA00023157"/>
    </source>
</evidence>
<dbReference type="PROSITE" id="PS51352">
    <property type="entry name" value="THIOREDOXIN_2"/>
    <property type="match status" value="1"/>
</dbReference>
<dbReference type="SUPFAM" id="SSF52833">
    <property type="entry name" value="Thioredoxin-like"/>
    <property type="match status" value="1"/>
</dbReference>
<keyword evidence="6" id="KW-0560">Oxidoreductase</keyword>
<evidence type="ECO:0000256" key="12">
    <source>
        <dbReference type="ARBA" id="ARBA00049091"/>
    </source>
</evidence>
<evidence type="ECO:0000256" key="2">
    <source>
        <dbReference type="ARBA" id="ARBA00011245"/>
    </source>
</evidence>
<dbReference type="InterPro" id="IPR024706">
    <property type="entry name" value="Peroxiredoxin_AhpC-typ"/>
</dbReference>
<reference evidence="15 16" key="1">
    <citation type="submission" date="2020-03" db="EMBL/GenBank/DDBJ databases">
        <title>Two novel Motilibacter sp.</title>
        <authorList>
            <person name="Liu S."/>
        </authorList>
    </citation>
    <scope>NUCLEOTIDE SEQUENCE [LARGE SCALE GENOMIC DNA]</scope>
    <source>
        <strain evidence="15 16">E257</strain>
    </source>
</reference>
<comment type="caution">
    <text evidence="15">The sequence shown here is derived from an EMBL/GenBank/DDBJ whole genome shotgun (WGS) entry which is preliminary data.</text>
</comment>
<keyword evidence="4" id="KW-0575">Peroxidase</keyword>
<evidence type="ECO:0000259" key="14">
    <source>
        <dbReference type="PROSITE" id="PS51352"/>
    </source>
</evidence>
<evidence type="ECO:0000256" key="13">
    <source>
        <dbReference type="SAM" id="MobiDB-lite"/>
    </source>
</evidence>
<protein>
    <recommendedName>
        <fullName evidence="3">thioredoxin-dependent peroxiredoxin</fullName>
        <ecNumber evidence="3">1.11.1.24</ecNumber>
    </recommendedName>
    <alternativeName>
        <fullName evidence="11">Bacterioferritin comigratory protein</fullName>
    </alternativeName>
    <alternativeName>
        <fullName evidence="9">Thioredoxin peroxidase</fullName>
    </alternativeName>
</protein>
<dbReference type="PIRSF" id="PIRSF000239">
    <property type="entry name" value="AHPC"/>
    <property type="match status" value="1"/>
</dbReference>
<proteinExistence type="inferred from homology"/>
<dbReference type="CDD" id="cd03018">
    <property type="entry name" value="PRX_AhpE_like"/>
    <property type="match status" value="1"/>
</dbReference>
<evidence type="ECO:0000256" key="10">
    <source>
        <dbReference type="ARBA" id="ARBA00038489"/>
    </source>
</evidence>
<evidence type="ECO:0000313" key="15">
    <source>
        <dbReference type="EMBL" id="NHC12527.1"/>
    </source>
</evidence>
<evidence type="ECO:0000256" key="9">
    <source>
        <dbReference type="ARBA" id="ARBA00032824"/>
    </source>
</evidence>
<sequence>MSAEGSVRQTPPAVGTPAPDFELEDQHGTPLRLSALRGRPVLLVFFPHAFTPTCTGELCAVRDELAETDEQASGLEGVQVVGVSCDPSPALRVFAQREGITYPLLSDFWPHGDVSRAYGVFFEPRGFATRGTFLLDAEGLVRWSVVNGPGEARDPADYRAAVAALAEPVP</sequence>
<comment type="similarity">
    <text evidence="10">Belongs to the peroxiredoxin family. BCP/PrxQ subfamily.</text>
</comment>
<keyword evidence="7" id="KW-1015">Disulfide bond</keyword>
<organism evidence="15 16">
    <name type="scientific">Motilibacter deserti</name>
    <dbReference type="NCBI Taxonomy" id="2714956"/>
    <lineage>
        <taxon>Bacteria</taxon>
        <taxon>Bacillati</taxon>
        <taxon>Actinomycetota</taxon>
        <taxon>Actinomycetes</taxon>
        <taxon>Motilibacterales</taxon>
        <taxon>Motilibacteraceae</taxon>
        <taxon>Motilibacter</taxon>
    </lineage>
</organism>
<gene>
    <name evidence="15" type="ORF">G9H71_01860</name>
</gene>
<accession>A0ABX0GS31</accession>
<evidence type="ECO:0000313" key="16">
    <source>
        <dbReference type="Proteomes" id="UP000800981"/>
    </source>
</evidence>
<name>A0ABX0GS31_9ACTN</name>
<dbReference type="InterPro" id="IPR013766">
    <property type="entry name" value="Thioredoxin_domain"/>
</dbReference>
<dbReference type="EMBL" id="JAANNP010000001">
    <property type="protein sequence ID" value="NHC12527.1"/>
    <property type="molecule type" value="Genomic_DNA"/>
</dbReference>
<keyword evidence="5" id="KW-0049">Antioxidant</keyword>
<dbReference type="InterPro" id="IPR000866">
    <property type="entry name" value="AhpC/TSA"/>
</dbReference>
<comment type="catalytic activity">
    <reaction evidence="12">
        <text>a hydroperoxide + [thioredoxin]-dithiol = an alcohol + [thioredoxin]-disulfide + H2O</text>
        <dbReference type="Rhea" id="RHEA:62620"/>
        <dbReference type="Rhea" id="RHEA-COMP:10698"/>
        <dbReference type="Rhea" id="RHEA-COMP:10700"/>
        <dbReference type="ChEBI" id="CHEBI:15377"/>
        <dbReference type="ChEBI" id="CHEBI:29950"/>
        <dbReference type="ChEBI" id="CHEBI:30879"/>
        <dbReference type="ChEBI" id="CHEBI:35924"/>
        <dbReference type="ChEBI" id="CHEBI:50058"/>
        <dbReference type="EC" id="1.11.1.24"/>
    </reaction>
</comment>
<dbReference type="InterPro" id="IPR050924">
    <property type="entry name" value="Peroxiredoxin_BCP/PrxQ"/>
</dbReference>
<evidence type="ECO:0000256" key="1">
    <source>
        <dbReference type="ARBA" id="ARBA00003330"/>
    </source>
</evidence>
<evidence type="ECO:0000256" key="8">
    <source>
        <dbReference type="ARBA" id="ARBA00023284"/>
    </source>
</evidence>
<dbReference type="PANTHER" id="PTHR42801">
    <property type="entry name" value="THIOREDOXIN-DEPENDENT PEROXIDE REDUCTASE"/>
    <property type="match status" value="1"/>
</dbReference>
<feature type="region of interest" description="Disordered" evidence="13">
    <location>
        <begin position="1"/>
        <end position="25"/>
    </location>
</feature>
<dbReference type="Pfam" id="PF00578">
    <property type="entry name" value="AhpC-TSA"/>
    <property type="match status" value="1"/>
</dbReference>
<dbReference type="EC" id="1.11.1.24" evidence="3"/>
<keyword evidence="16" id="KW-1185">Reference proteome</keyword>
<dbReference type="Gene3D" id="3.40.30.10">
    <property type="entry name" value="Glutaredoxin"/>
    <property type="match status" value="1"/>
</dbReference>